<dbReference type="SMART" id="SM00421">
    <property type="entry name" value="HTH_LUXR"/>
    <property type="match status" value="1"/>
</dbReference>
<dbReference type="InterPro" id="IPR036388">
    <property type="entry name" value="WH-like_DNA-bd_sf"/>
</dbReference>
<accession>A0A7X0P1F8</accession>
<dbReference type="PROSITE" id="PS00622">
    <property type="entry name" value="HTH_LUXR_1"/>
    <property type="match status" value="1"/>
</dbReference>
<proteinExistence type="predicted"/>
<keyword evidence="1" id="KW-0805">Transcription regulation</keyword>
<dbReference type="GO" id="GO:0003677">
    <property type="term" value="F:DNA binding"/>
    <property type="evidence" value="ECO:0007669"/>
    <property type="project" value="UniProtKB-KW"/>
</dbReference>
<dbReference type="InterPro" id="IPR003018">
    <property type="entry name" value="GAF"/>
</dbReference>
<evidence type="ECO:0000256" key="1">
    <source>
        <dbReference type="ARBA" id="ARBA00023015"/>
    </source>
</evidence>
<dbReference type="InterPro" id="IPR000792">
    <property type="entry name" value="Tscrpt_reg_LuxR_C"/>
</dbReference>
<dbReference type="SMART" id="SM00065">
    <property type="entry name" value="GAF"/>
    <property type="match status" value="1"/>
</dbReference>
<dbReference type="PANTHER" id="PTHR44688:SF16">
    <property type="entry name" value="DNA-BINDING TRANSCRIPTIONAL ACTIVATOR DEVR_DOSR"/>
    <property type="match status" value="1"/>
</dbReference>
<dbReference type="InterPro" id="IPR029016">
    <property type="entry name" value="GAF-like_dom_sf"/>
</dbReference>
<protein>
    <submittedName>
        <fullName evidence="5">DNA-binding CsgD family transcriptional regulator</fullName>
    </submittedName>
</protein>
<dbReference type="GO" id="GO:0006355">
    <property type="term" value="P:regulation of DNA-templated transcription"/>
    <property type="evidence" value="ECO:0007669"/>
    <property type="project" value="InterPro"/>
</dbReference>
<keyword evidence="2 5" id="KW-0238">DNA-binding</keyword>
<dbReference type="Gene3D" id="1.10.10.10">
    <property type="entry name" value="Winged helix-like DNA-binding domain superfamily/Winged helix DNA-binding domain"/>
    <property type="match status" value="1"/>
</dbReference>
<dbReference type="PANTHER" id="PTHR44688">
    <property type="entry name" value="DNA-BINDING TRANSCRIPTIONAL ACTIVATOR DEVR_DOSR"/>
    <property type="match status" value="1"/>
</dbReference>
<dbReference type="EMBL" id="JACHMI010000001">
    <property type="protein sequence ID" value="MBB6553512.1"/>
    <property type="molecule type" value="Genomic_DNA"/>
</dbReference>
<dbReference type="PROSITE" id="PS50043">
    <property type="entry name" value="HTH_LUXR_2"/>
    <property type="match status" value="1"/>
</dbReference>
<dbReference type="AlphaFoldDB" id="A0A7X0P1F8"/>
<keyword evidence="3" id="KW-0804">Transcription</keyword>
<dbReference type="SUPFAM" id="SSF46894">
    <property type="entry name" value="C-terminal effector domain of the bipartite response regulators"/>
    <property type="match status" value="1"/>
</dbReference>
<evidence type="ECO:0000313" key="5">
    <source>
        <dbReference type="EMBL" id="MBB6553512.1"/>
    </source>
</evidence>
<dbReference type="Proteomes" id="UP000565579">
    <property type="component" value="Unassembled WGS sequence"/>
</dbReference>
<dbReference type="CDD" id="cd06170">
    <property type="entry name" value="LuxR_C_like"/>
    <property type="match status" value="1"/>
</dbReference>
<feature type="domain" description="HTH luxR-type" evidence="4">
    <location>
        <begin position="279"/>
        <end position="344"/>
    </location>
</feature>
<comment type="caution">
    <text evidence="5">The sequence shown here is derived from an EMBL/GenBank/DDBJ whole genome shotgun (WGS) entry which is preliminary data.</text>
</comment>
<reference evidence="5 6" key="1">
    <citation type="submission" date="2020-08" db="EMBL/GenBank/DDBJ databases">
        <title>Sequencing the genomes of 1000 actinobacteria strains.</title>
        <authorList>
            <person name="Klenk H.-P."/>
        </authorList>
    </citation>
    <scope>NUCLEOTIDE SEQUENCE [LARGE SCALE GENOMIC DNA]</scope>
    <source>
        <strain evidence="5 6">DSM 43768</strain>
    </source>
</reference>
<keyword evidence="6" id="KW-1185">Reference proteome</keyword>
<evidence type="ECO:0000259" key="4">
    <source>
        <dbReference type="PROSITE" id="PS50043"/>
    </source>
</evidence>
<dbReference type="PRINTS" id="PR00038">
    <property type="entry name" value="HTHLUXR"/>
</dbReference>
<sequence>MTRLSVTQREAVLDITAICRLDLDSRTLRGRLAERLRRAVPMDAYCFSTIDPWTLLRIDVVSDAIPATGVAPAVFNEYLVEDFGKFADLARSRRTVAILSQSTGGDLAASHRFRSVLSLIEARHEMRAVFVADGRCWGSVSMFRGGGRADFTDSEADLLQAISTPVAVALRTAACRRDAAVGVSGDTGGPGVLILDGGGGTLAANETARRNLEELPPFRIAVHEVAAAARAGDGSRAHARVRTRTGRWLSLWGSPLDGGDAADVSVVIQAAPASEISQLLMLAYALTPRERDVLQRVIAGMPSAGIATELSISTSTVRDHLKSIFAKVGVRSRGQLVSHILDEHYLPSIVP</sequence>
<name>A0A7X0P1F8_9ACTN</name>
<gene>
    <name evidence="5" type="ORF">HD593_008307</name>
</gene>
<dbReference type="InterPro" id="IPR016032">
    <property type="entry name" value="Sig_transdc_resp-reg_C-effctor"/>
</dbReference>
<dbReference type="RefSeq" id="WP_185107748.1">
    <property type="nucleotide sequence ID" value="NZ_BAAAXY010000126.1"/>
</dbReference>
<evidence type="ECO:0000256" key="3">
    <source>
        <dbReference type="ARBA" id="ARBA00023163"/>
    </source>
</evidence>
<evidence type="ECO:0000256" key="2">
    <source>
        <dbReference type="ARBA" id="ARBA00023125"/>
    </source>
</evidence>
<evidence type="ECO:0000313" key="6">
    <source>
        <dbReference type="Proteomes" id="UP000565579"/>
    </source>
</evidence>
<organism evidence="5 6">
    <name type="scientific">Nonomuraea rubra</name>
    <dbReference type="NCBI Taxonomy" id="46180"/>
    <lineage>
        <taxon>Bacteria</taxon>
        <taxon>Bacillati</taxon>
        <taxon>Actinomycetota</taxon>
        <taxon>Actinomycetes</taxon>
        <taxon>Streptosporangiales</taxon>
        <taxon>Streptosporangiaceae</taxon>
        <taxon>Nonomuraea</taxon>
    </lineage>
</organism>
<dbReference type="SUPFAM" id="SSF55781">
    <property type="entry name" value="GAF domain-like"/>
    <property type="match status" value="1"/>
</dbReference>
<dbReference type="Pfam" id="PF00196">
    <property type="entry name" value="GerE"/>
    <property type="match status" value="1"/>
</dbReference>
<dbReference type="Gene3D" id="3.30.450.40">
    <property type="match status" value="1"/>
</dbReference>